<evidence type="ECO:0000259" key="5">
    <source>
        <dbReference type="PROSITE" id="PS51007"/>
    </source>
</evidence>
<reference evidence="7" key="1">
    <citation type="submission" date="2016-04" db="EMBL/GenBank/DDBJ databases">
        <authorList>
            <person name="Chen L."/>
            <person name="Zhuang W."/>
            <person name="Wang G."/>
        </authorList>
    </citation>
    <scope>NUCLEOTIDE SEQUENCE [LARGE SCALE GENOMIC DNA]</scope>
    <source>
        <strain evidence="7">17621</strain>
    </source>
</reference>
<evidence type="ECO:0000256" key="4">
    <source>
        <dbReference type="PROSITE-ProRule" id="PRU00433"/>
    </source>
</evidence>
<dbReference type="PANTHER" id="PTHR30600:SF9">
    <property type="entry name" value="BLR7738 PROTEIN"/>
    <property type="match status" value="1"/>
</dbReference>
<dbReference type="Proteomes" id="UP000192610">
    <property type="component" value="Unassembled WGS sequence"/>
</dbReference>
<evidence type="ECO:0000256" key="1">
    <source>
        <dbReference type="ARBA" id="ARBA00022617"/>
    </source>
</evidence>
<dbReference type="EMBL" id="LVXG01000011">
    <property type="protein sequence ID" value="OQP51312.1"/>
    <property type="molecule type" value="Genomic_DNA"/>
</dbReference>
<sequence>MTKWMVLLLIVISGVAFTGVLVTGEYEPVPIPPSTQRTGGDVQKGYEYLTTGEYVKGGIPFKTWLMGVGKSKTNYLQRTGNNAEISHEYNTVTAANGEVLVAPNCMQCHAQVFDGQLVMGLGNTFIDFTHNEKLNVKNLKMVESMLKLTAPNRYKAAKPFLDVAETITPYLIVNTRGVNTADRLAAVLVAHRDPVTFKWNPETQLNIPEGVIPSDVPPWWLLKKKNAMFYNGFGRGDFGRFLMASNLLTVNDTAESAEVDSHMPDLLAYIYSLEPPKYPGTIDHTLAGEGEKIFNKKCGGCHGSYGDDEKYPNLLIPEAVIQTDSLLYKNNYSSPQFVEWFNKSWFTTGDHPARLEPFMGYIAPPLDGIWVTAPYLHNGSVPTLEALLNSDLRPKYWSRDFDQPTYDYEKLGWKYTKESKALDKYTYNTDQPGYGNYGHTFGDRLTEKERKAVLEYLKTL</sequence>
<dbReference type="Pfam" id="PF21419">
    <property type="entry name" value="RoxA-like_Cyt-c"/>
    <property type="match status" value="1"/>
</dbReference>
<dbReference type="GO" id="GO:0009055">
    <property type="term" value="F:electron transfer activity"/>
    <property type="evidence" value="ECO:0007669"/>
    <property type="project" value="InterPro"/>
</dbReference>
<protein>
    <recommendedName>
        <fullName evidence="5">Cytochrome c domain-containing protein</fullName>
    </recommendedName>
</protein>
<dbReference type="STRING" id="354355.SAMN05660816_05670"/>
<dbReference type="SUPFAM" id="SSF46626">
    <property type="entry name" value="Cytochrome c"/>
    <property type="match status" value="1"/>
</dbReference>
<keyword evidence="7" id="KW-1185">Reference proteome</keyword>
<evidence type="ECO:0000313" key="6">
    <source>
        <dbReference type="EMBL" id="OQP51312.1"/>
    </source>
</evidence>
<keyword evidence="3 4" id="KW-0408">Iron</keyword>
<dbReference type="AlphaFoldDB" id="A0A1V9EYX5"/>
<dbReference type="InterPro" id="IPR009056">
    <property type="entry name" value="Cyt_c-like_dom"/>
</dbReference>
<organism evidence="6 7">
    <name type="scientific">Niastella yeongjuensis</name>
    <dbReference type="NCBI Taxonomy" id="354355"/>
    <lineage>
        <taxon>Bacteria</taxon>
        <taxon>Pseudomonadati</taxon>
        <taxon>Bacteroidota</taxon>
        <taxon>Chitinophagia</taxon>
        <taxon>Chitinophagales</taxon>
        <taxon>Chitinophagaceae</taxon>
        <taxon>Niastella</taxon>
    </lineage>
</organism>
<name>A0A1V9EYX5_9BACT</name>
<gene>
    <name evidence="6" type="ORF">A4H97_27420</name>
</gene>
<dbReference type="GO" id="GO:0020037">
    <property type="term" value="F:heme binding"/>
    <property type="evidence" value="ECO:0007669"/>
    <property type="project" value="InterPro"/>
</dbReference>
<dbReference type="PROSITE" id="PS51007">
    <property type="entry name" value="CYTC"/>
    <property type="match status" value="2"/>
</dbReference>
<dbReference type="PANTHER" id="PTHR30600">
    <property type="entry name" value="CYTOCHROME C PEROXIDASE-RELATED"/>
    <property type="match status" value="1"/>
</dbReference>
<dbReference type="GO" id="GO:0004130">
    <property type="term" value="F:cytochrome-c peroxidase activity"/>
    <property type="evidence" value="ECO:0007669"/>
    <property type="project" value="TreeGrafter"/>
</dbReference>
<dbReference type="InterPro" id="IPR036909">
    <property type="entry name" value="Cyt_c-like_dom_sf"/>
</dbReference>
<keyword evidence="1 4" id="KW-0349">Heme</keyword>
<comment type="caution">
    <text evidence="6">The sequence shown here is derived from an EMBL/GenBank/DDBJ whole genome shotgun (WGS) entry which is preliminary data.</text>
</comment>
<feature type="domain" description="Cytochrome c" evidence="5">
    <location>
        <begin position="92"/>
        <end position="274"/>
    </location>
</feature>
<evidence type="ECO:0000313" key="7">
    <source>
        <dbReference type="Proteomes" id="UP000192610"/>
    </source>
</evidence>
<dbReference type="RefSeq" id="WP_081198531.1">
    <property type="nucleotide sequence ID" value="NZ_FOCZ01000014.1"/>
</dbReference>
<feature type="domain" description="Cytochrome c" evidence="5">
    <location>
        <begin position="285"/>
        <end position="460"/>
    </location>
</feature>
<accession>A0A1V9EYX5</accession>
<evidence type="ECO:0000256" key="2">
    <source>
        <dbReference type="ARBA" id="ARBA00022723"/>
    </source>
</evidence>
<dbReference type="GO" id="GO:0046872">
    <property type="term" value="F:metal ion binding"/>
    <property type="evidence" value="ECO:0007669"/>
    <property type="project" value="UniProtKB-KW"/>
</dbReference>
<dbReference type="Gene3D" id="1.10.760.10">
    <property type="entry name" value="Cytochrome c-like domain"/>
    <property type="match status" value="1"/>
</dbReference>
<keyword evidence="2 4" id="KW-0479">Metal-binding</keyword>
<dbReference type="OrthoDB" id="9805202at2"/>
<evidence type="ECO:0000256" key="3">
    <source>
        <dbReference type="ARBA" id="ARBA00023004"/>
    </source>
</evidence>
<dbReference type="InterPro" id="IPR051395">
    <property type="entry name" value="Cytochrome_c_Peroxidase/MauG"/>
</dbReference>
<proteinExistence type="predicted"/>